<evidence type="ECO:0000256" key="1">
    <source>
        <dbReference type="ARBA" id="ARBA00022729"/>
    </source>
</evidence>
<dbReference type="RefSeq" id="WP_147145792.1">
    <property type="nucleotide sequence ID" value="NZ_BJXN01000003.1"/>
</dbReference>
<dbReference type="SUPFAM" id="SSF56300">
    <property type="entry name" value="Metallo-dependent phosphatases"/>
    <property type="match status" value="1"/>
</dbReference>
<protein>
    <recommendedName>
        <fullName evidence="3">Calcineurin-like phosphoesterase domain-containing protein</fullName>
    </recommendedName>
</protein>
<evidence type="ECO:0000259" key="3">
    <source>
        <dbReference type="Pfam" id="PF00149"/>
    </source>
</evidence>
<dbReference type="PANTHER" id="PTHR22953">
    <property type="entry name" value="ACID PHOSPHATASE RELATED"/>
    <property type="match status" value="1"/>
</dbReference>
<dbReference type="Proteomes" id="UP000321827">
    <property type="component" value="Unassembled WGS sequence"/>
</dbReference>
<gene>
    <name evidence="4" type="ORF">ODE01S_06590</name>
</gene>
<feature type="signal peptide" evidence="2">
    <location>
        <begin position="1"/>
        <end position="23"/>
    </location>
</feature>
<dbReference type="AlphaFoldDB" id="A0A511RHX0"/>
<dbReference type="EMBL" id="BJXN01000003">
    <property type="protein sequence ID" value="GEM89225.1"/>
    <property type="molecule type" value="Genomic_DNA"/>
</dbReference>
<organism evidence="4 5">
    <name type="scientific">Oceanithermus desulfurans NBRC 100063</name>
    <dbReference type="NCBI Taxonomy" id="1227550"/>
    <lineage>
        <taxon>Bacteria</taxon>
        <taxon>Thermotogati</taxon>
        <taxon>Deinococcota</taxon>
        <taxon>Deinococci</taxon>
        <taxon>Thermales</taxon>
        <taxon>Thermaceae</taxon>
        <taxon>Oceanithermus</taxon>
    </lineage>
</organism>
<dbReference type="PANTHER" id="PTHR22953:SF153">
    <property type="entry name" value="PURPLE ACID PHOSPHATASE"/>
    <property type="match status" value="1"/>
</dbReference>
<feature type="chain" id="PRO_5022050050" description="Calcineurin-like phosphoesterase domain-containing protein" evidence="2">
    <location>
        <begin position="24"/>
        <end position="293"/>
    </location>
</feature>
<keyword evidence="1 2" id="KW-0732">Signal</keyword>
<feature type="domain" description="Calcineurin-like phosphoesterase" evidence="3">
    <location>
        <begin position="31"/>
        <end position="213"/>
    </location>
</feature>
<dbReference type="InterPro" id="IPR004843">
    <property type="entry name" value="Calcineurin-like_PHP"/>
</dbReference>
<proteinExistence type="predicted"/>
<evidence type="ECO:0000256" key="2">
    <source>
        <dbReference type="SAM" id="SignalP"/>
    </source>
</evidence>
<dbReference type="GO" id="GO:0003993">
    <property type="term" value="F:acid phosphatase activity"/>
    <property type="evidence" value="ECO:0007669"/>
    <property type="project" value="InterPro"/>
</dbReference>
<accession>A0A511RHX0</accession>
<reference evidence="4 5" key="1">
    <citation type="submission" date="2019-07" db="EMBL/GenBank/DDBJ databases">
        <title>Whole genome shotgun sequence of Oceanithermus desulfurans NBRC 100063.</title>
        <authorList>
            <person name="Hosoyama A."/>
            <person name="Uohara A."/>
            <person name="Ohji S."/>
            <person name="Ichikawa N."/>
        </authorList>
    </citation>
    <scope>NUCLEOTIDE SEQUENCE [LARGE SCALE GENOMIC DNA]</scope>
    <source>
        <strain evidence="4 5">NBRC 100063</strain>
    </source>
</reference>
<name>A0A511RHX0_9DEIN</name>
<dbReference type="Gene3D" id="3.60.21.10">
    <property type="match status" value="1"/>
</dbReference>
<comment type="caution">
    <text evidence="4">The sequence shown here is derived from an EMBL/GenBank/DDBJ whole genome shotgun (WGS) entry which is preliminary data.</text>
</comment>
<dbReference type="Pfam" id="PF00149">
    <property type="entry name" value="Metallophos"/>
    <property type="match status" value="1"/>
</dbReference>
<sequence>MKRALLLPTLALFALIGAGCAQSQEPASVTLYVAGDIATCWSDADEATAALIERLAPKGATWYVLALGDLAYSAGTDAQFKDCYAPSWGRFKSRTLPVPGNHEYYSGGGGYFRYWGARAAPPEGWYATRLAGWRLYALNSNCDWVGGCGAGSPQYAWLEARLRQEPDGCALAFAHYPRYSSGRHGDLPGMDALWDLLQRYRAELYLAGHDHDYERFAPRDAAGAHDPEGGLVQFVVGTGGAGLRQIDAPEPLSRAFVDDAHGVLELTLEPGGYAWRFVTTDGEVRDAGRASCR</sequence>
<dbReference type="OrthoDB" id="9809781at2"/>
<dbReference type="PROSITE" id="PS51257">
    <property type="entry name" value="PROKAR_LIPOPROTEIN"/>
    <property type="match status" value="1"/>
</dbReference>
<dbReference type="InterPro" id="IPR029052">
    <property type="entry name" value="Metallo-depent_PP-like"/>
</dbReference>
<evidence type="ECO:0000313" key="4">
    <source>
        <dbReference type="EMBL" id="GEM89225.1"/>
    </source>
</evidence>
<evidence type="ECO:0000313" key="5">
    <source>
        <dbReference type="Proteomes" id="UP000321827"/>
    </source>
</evidence>
<dbReference type="InterPro" id="IPR039331">
    <property type="entry name" value="PAPs-like"/>
</dbReference>